<name>A0A918HQ94_9ACTN</name>
<keyword evidence="3" id="KW-1185">Reference proteome</keyword>
<sequence length="297" mass="32431">MTFIPPTLVAVIGPVEPALLAAWTAHYRRLGIERFLLAFHFPDHVPDAQRHELLAATRALGIVPTQVSTGPWHEHTNTELRDGLREKAGPGWHLIADADEFQTYPAPLADVIARAVGTARRVVGGLMLDRVAADGSLAPWRPGPGLERAFPLGGHLTHRLLQGDPRKIVLAHSSADVASGNHRASGHKPDPDTLACVHHFKWRSGVLDDLRRRVEHFSSGAWAEHTPAVRSEACRLLEHIDRHSGRIDVADPRLAFRRVTLDRLPEGWAAEAATITTAWRPPTAQGQPGSTISSPSP</sequence>
<feature type="region of interest" description="Disordered" evidence="1">
    <location>
        <begin position="277"/>
        <end position="297"/>
    </location>
</feature>
<evidence type="ECO:0000313" key="3">
    <source>
        <dbReference type="Proteomes" id="UP000646776"/>
    </source>
</evidence>
<dbReference type="Proteomes" id="UP000646776">
    <property type="component" value="Unassembled WGS sequence"/>
</dbReference>
<proteinExistence type="predicted"/>
<dbReference type="RefSeq" id="WP_189716985.1">
    <property type="nucleotide sequence ID" value="NZ_BMSA01000030.1"/>
</dbReference>
<dbReference type="Pfam" id="PF13704">
    <property type="entry name" value="Glyco_tranf_2_4"/>
    <property type="match status" value="1"/>
</dbReference>
<comment type="caution">
    <text evidence="2">The sequence shown here is derived from an EMBL/GenBank/DDBJ whole genome shotgun (WGS) entry which is preliminary data.</text>
</comment>
<accession>A0A918HQ94</accession>
<evidence type="ECO:0008006" key="4">
    <source>
        <dbReference type="Google" id="ProtNLM"/>
    </source>
</evidence>
<evidence type="ECO:0000256" key="1">
    <source>
        <dbReference type="SAM" id="MobiDB-lite"/>
    </source>
</evidence>
<dbReference type="AlphaFoldDB" id="A0A918HQ94"/>
<organism evidence="2 3">
    <name type="scientific">Streptomyces phaeofaciens</name>
    <dbReference type="NCBI Taxonomy" id="68254"/>
    <lineage>
        <taxon>Bacteria</taxon>
        <taxon>Bacillati</taxon>
        <taxon>Actinomycetota</taxon>
        <taxon>Actinomycetes</taxon>
        <taxon>Kitasatosporales</taxon>
        <taxon>Streptomycetaceae</taxon>
        <taxon>Streptomyces</taxon>
    </lineage>
</organism>
<reference evidence="2" key="2">
    <citation type="submission" date="2020-09" db="EMBL/GenBank/DDBJ databases">
        <authorList>
            <person name="Sun Q."/>
            <person name="Ohkuma M."/>
        </authorList>
    </citation>
    <scope>NUCLEOTIDE SEQUENCE</scope>
    <source>
        <strain evidence="2">JCM 4125</strain>
    </source>
</reference>
<dbReference type="EMBL" id="BMSA01000030">
    <property type="protein sequence ID" value="GGT84537.1"/>
    <property type="molecule type" value="Genomic_DNA"/>
</dbReference>
<gene>
    <name evidence="2" type="ORF">GCM10010226_73940</name>
</gene>
<reference evidence="2" key="1">
    <citation type="journal article" date="2014" name="Int. J. Syst. Evol. Microbiol.">
        <title>Complete genome sequence of Corynebacterium casei LMG S-19264T (=DSM 44701T), isolated from a smear-ripened cheese.</title>
        <authorList>
            <consortium name="US DOE Joint Genome Institute (JGI-PGF)"/>
            <person name="Walter F."/>
            <person name="Albersmeier A."/>
            <person name="Kalinowski J."/>
            <person name="Ruckert C."/>
        </authorList>
    </citation>
    <scope>NUCLEOTIDE SEQUENCE</scope>
    <source>
        <strain evidence="2">JCM 4125</strain>
    </source>
</reference>
<protein>
    <recommendedName>
        <fullName evidence="4">Glycosyl transferase family 2</fullName>
    </recommendedName>
</protein>
<evidence type="ECO:0000313" key="2">
    <source>
        <dbReference type="EMBL" id="GGT84537.1"/>
    </source>
</evidence>
<feature type="compositionally biased region" description="Polar residues" evidence="1">
    <location>
        <begin position="284"/>
        <end position="297"/>
    </location>
</feature>